<dbReference type="EMBL" id="PVTH01000007">
    <property type="protein sequence ID" value="PRY51512.1"/>
    <property type="molecule type" value="Genomic_DNA"/>
</dbReference>
<dbReference type="RefSeq" id="WP_106293826.1">
    <property type="nucleotide sequence ID" value="NZ_PVTH01000007.1"/>
</dbReference>
<organism evidence="1 2">
    <name type="scientific">Arcticibacter pallidicorallinus</name>
    <dbReference type="NCBI Taxonomy" id="1259464"/>
    <lineage>
        <taxon>Bacteria</taxon>
        <taxon>Pseudomonadati</taxon>
        <taxon>Bacteroidota</taxon>
        <taxon>Sphingobacteriia</taxon>
        <taxon>Sphingobacteriales</taxon>
        <taxon>Sphingobacteriaceae</taxon>
        <taxon>Arcticibacter</taxon>
    </lineage>
</organism>
<dbReference type="Proteomes" id="UP000238034">
    <property type="component" value="Unassembled WGS sequence"/>
</dbReference>
<dbReference type="OrthoDB" id="1495924at2"/>
<gene>
    <name evidence="1" type="ORF">B0I27_10798</name>
</gene>
<comment type="caution">
    <text evidence="1">The sequence shown here is derived from an EMBL/GenBank/DDBJ whole genome shotgun (WGS) entry which is preliminary data.</text>
</comment>
<accession>A0A2T0U0T6</accession>
<name>A0A2T0U0T6_9SPHI</name>
<keyword evidence="2" id="KW-1185">Reference proteome</keyword>
<evidence type="ECO:0000313" key="1">
    <source>
        <dbReference type="EMBL" id="PRY51512.1"/>
    </source>
</evidence>
<proteinExistence type="predicted"/>
<evidence type="ECO:0000313" key="2">
    <source>
        <dbReference type="Proteomes" id="UP000238034"/>
    </source>
</evidence>
<dbReference type="AlphaFoldDB" id="A0A2T0U0T6"/>
<sequence length="140" mass="15898">MKLFEIEATLTGMVGKNYTYNRRKVTVLRFEIKEKVIRIVCATEDITILVEDFQDTMKSFLPDTTPAISSENTPAVVSPSAVPQTIIRTSGGELKDLVMENIRKIQRDKEYIPQAIEINNQVKTLIDLAKTEIELIKALR</sequence>
<protein>
    <submittedName>
        <fullName evidence="1">Uncharacterized protein</fullName>
    </submittedName>
</protein>
<reference evidence="1 2" key="1">
    <citation type="submission" date="2018-03" db="EMBL/GenBank/DDBJ databases">
        <title>Genomic Encyclopedia of Type Strains, Phase III (KMG-III): the genomes of soil and plant-associated and newly described type strains.</title>
        <authorList>
            <person name="Whitman W."/>
        </authorList>
    </citation>
    <scope>NUCLEOTIDE SEQUENCE [LARGE SCALE GENOMIC DNA]</scope>
    <source>
        <strain evidence="1 2">CGMCC 1.9313</strain>
    </source>
</reference>